<dbReference type="Pfam" id="PF14498">
    <property type="entry name" value="Glyco_hyd_65N_2"/>
    <property type="match status" value="1"/>
</dbReference>
<keyword evidence="1" id="KW-0732">Signal</keyword>
<evidence type="ECO:0000259" key="3">
    <source>
        <dbReference type="Pfam" id="PF21307"/>
    </source>
</evidence>
<keyword evidence="6" id="KW-1185">Reference proteome</keyword>
<evidence type="ECO:0000256" key="1">
    <source>
        <dbReference type="SAM" id="SignalP"/>
    </source>
</evidence>
<feature type="chain" id="PRO_5042284986" description="Glycosyl hydrolase family 95 N-terminal domain-containing protein" evidence="1">
    <location>
        <begin position="26"/>
        <end position="810"/>
    </location>
</feature>
<dbReference type="Pfam" id="PF22124">
    <property type="entry name" value="Glyco_hydro_95_cat"/>
    <property type="match status" value="1"/>
</dbReference>
<proteinExistence type="predicted"/>
<name>A0AAD4F893_9PEZI</name>
<dbReference type="GO" id="GO:0005975">
    <property type="term" value="P:carbohydrate metabolic process"/>
    <property type="evidence" value="ECO:0007669"/>
    <property type="project" value="InterPro"/>
</dbReference>
<dbReference type="PANTHER" id="PTHR31084">
    <property type="entry name" value="ALPHA-L-FUCOSIDASE 2"/>
    <property type="match status" value="1"/>
</dbReference>
<dbReference type="Gene3D" id="2.70.98.50">
    <property type="entry name" value="putative glycoside hydrolase family protein from bacillus halodurans"/>
    <property type="match status" value="1"/>
</dbReference>
<evidence type="ECO:0000313" key="6">
    <source>
        <dbReference type="Proteomes" id="UP001197093"/>
    </source>
</evidence>
<dbReference type="Gene3D" id="1.50.10.10">
    <property type="match status" value="1"/>
</dbReference>
<comment type="caution">
    <text evidence="5">The sequence shown here is derived from an EMBL/GenBank/DDBJ whole genome shotgun (WGS) entry which is preliminary data.</text>
</comment>
<dbReference type="EMBL" id="JAHCVI010000001">
    <property type="protein sequence ID" value="KAG7294470.1"/>
    <property type="molecule type" value="Genomic_DNA"/>
</dbReference>
<evidence type="ECO:0008006" key="7">
    <source>
        <dbReference type="Google" id="ProtNLM"/>
    </source>
</evidence>
<dbReference type="InterPro" id="IPR012341">
    <property type="entry name" value="6hp_glycosidase-like_sf"/>
</dbReference>
<gene>
    <name evidence="5" type="ORF">NEMBOFW57_004543</name>
</gene>
<evidence type="ECO:0000259" key="4">
    <source>
        <dbReference type="Pfam" id="PF22124"/>
    </source>
</evidence>
<organism evidence="5 6">
    <name type="scientific">Staphylotrichum longicolle</name>
    <dbReference type="NCBI Taxonomy" id="669026"/>
    <lineage>
        <taxon>Eukaryota</taxon>
        <taxon>Fungi</taxon>
        <taxon>Dikarya</taxon>
        <taxon>Ascomycota</taxon>
        <taxon>Pezizomycotina</taxon>
        <taxon>Sordariomycetes</taxon>
        <taxon>Sordariomycetidae</taxon>
        <taxon>Sordariales</taxon>
        <taxon>Chaetomiaceae</taxon>
        <taxon>Staphylotrichum</taxon>
    </lineage>
</organism>
<sequence>MPSVTSGNLFLRAWVGLCLCFGTLAASQTVTPPNSASKPSRLWQNSPGAAWNDCFLIGNGRLGASIPGGAKNDSIWLNEETFWNGMYKSRINPKALASMPNIRSAVVSGSFSTAQSLGTSNYDGVPSSARNYNTLGSMVIMMNHAATVHGYERWLDVSDATSGVYYTVDGVTYTREYIASKPADMIAIRITASRPGSVSFSVSLKRGGATGKASGPDAVILTSDSGGDLPIRFASGARVVSVGGTVSASGSQVTCTGADEAWIFVTAWTTVRQSDPLSKVTKDLQAATKKYSDLRADHVKDYQSIYQRADFSFGSSTASQKALTTAQRIDGISRVYDPELAVLSLQFARYLLISSSRRGTLPANLQGIWNSEENPMWGSRFTININLHLIEDVSEPFFELIHKVNSNGKDTAKKMFNARGSCAHHNTDLWGDTAPQDNWQPGTTWTQGLAWLVMHTYEHYLYTGDVDFLKANFEPIKDSAAFFLDFLTDYKGWKVTNPTTSPENTFISNGGRYSVTCGSTIDNTLIRTLFRIVLEFQSLLNATDTGLVAELQKLLPKLPPLRQNKWGGVMEWIEDYDEAEPGMSHMSQLLGAYPLADITPANQTTFNWAISSLNRRLSNARGSIGWPRAWVMALAARFFQPDLVSQGVVYQLQKAYRPTSMMNVGAPAQFQIDANFGSAAGWLRALLQSHEWLAADSTATSLRSASYGDAGRVTLIRLLPALPKTWAANGGGFARGLRARGGFQVDLVWDSSGSLQSANITSLSGSPAWVTLGGNLIGSAGKAIKVVGGSSGPFVKVSGAKGSVFTFTLA</sequence>
<protein>
    <recommendedName>
        <fullName evidence="7">Glycosyl hydrolase family 95 N-terminal domain-containing protein</fullName>
    </recommendedName>
</protein>
<dbReference type="PANTHER" id="PTHR31084:SF0">
    <property type="entry name" value="ALPHA-L-FUCOSIDASE 2"/>
    <property type="match status" value="1"/>
</dbReference>
<dbReference type="InterPro" id="IPR008928">
    <property type="entry name" value="6-hairpin_glycosidase_sf"/>
</dbReference>
<dbReference type="InterPro" id="IPR049053">
    <property type="entry name" value="AFCA-like_C"/>
</dbReference>
<feature type="domain" description="Glycosyl hydrolase family 95 catalytic" evidence="4">
    <location>
        <begin position="290"/>
        <end position="683"/>
    </location>
</feature>
<feature type="domain" description="Alpha fucosidase A-like C-terminal" evidence="3">
    <location>
        <begin position="715"/>
        <end position="773"/>
    </location>
</feature>
<dbReference type="GO" id="GO:0004560">
    <property type="term" value="F:alpha-L-fucosidase activity"/>
    <property type="evidence" value="ECO:0007669"/>
    <property type="project" value="InterPro"/>
</dbReference>
<dbReference type="InterPro" id="IPR027414">
    <property type="entry name" value="GH95_N_dom"/>
</dbReference>
<evidence type="ECO:0000313" key="5">
    <source>
        <dbReference type="EMBL" id="KAG7294470.1"/>
    </source>
</evidence>
<dbReference type="Proteomes" id="UP001197093">
    <property type="component" value="Unassembled WGS sequence"/>
</dbReference>
<dbReference type="Pfam" id="PF21307">
    <property type="entry name" value="Glyco_hydro_95_C"/>
    <property type="match status" value="1"/>
</dbReference>
<feature type="domain" description="Glycosyl hydrolase family 95 N-terminal" evidence="2">
    <location>
        <begin position="42"/>
        <end position="272"/>
    </location>
</feature>
<dbReference type="InterPro" id="IPR013780">
    <property type="entry name" value="Glyco_hydro_b"/>
</dbReference>
<dbReference type="Gene3D" id="2.60.40.1180">
    <property type="entry name" value="Golgi alpha-mannosidase II"/>
    <property type="match status" value="1"/>
</dbReference>
<dbReference type="PIRSF" id="PIRSF007663">
    <property type="entry name" value="UCP007663"/>
    <property type="match status" value="1"/>
</dbReference>
<reference evidence="5" key="1">
    <citation type="submission" date="2023-02" db="EMBL/GenBank/DDBJ databases">
        <authorList>
            <person name="Palmer J.M."/>
        </authorList>
    </citation>
    <scope>NUCLEOTIDE SEQUENCE</scope>
    <source>
        <strain evidence="5">FW57</strain>
    </source>
</reference>
<feature type="signal peptide" evidence="1">
    <location>
        <begin position="1"/>
        <end position="25"/>
    </location>
</feature>
<evidence type="ECO:0000259" key="2">
    <source>
        <dbReference type="Pfam" id="PF14498"/>
    </source>
</evidence>
<dbReference type="InterPro" id="IPR016518">
    <property type="entry name" value="Alpha-L-fucosidase"/>
</dbReference>
<dbReference type="SUPFAM" id="SSF48208">
    <property type="entry name" value="Six-hairpin glycosidases"/>
    <property type="match status" value="1"/>
</dbReference>
<dbReference type="InterPro" id="IPR054363">
    <property type="entry name" value="GH95_cat"/>
</dbReference>
<dbReference type="AlphaFoldDB" id="A0AAD4F893"/>
<accession>A0AAD4F893</accession>